<evidence type="ECO:0000313" key="1">
    <source>
        <dbReference type="EMBL" id="QDY93952.1"/>
    </source>
</evidence>
<sequence length="70" mass="7411">MRETGFRNGKTKPRISGVRHNGDTAVFPCFSAVVKEGFSPKKTALGGAVFLSDFLMAAGNQPRDPLAIGS</sequence>
<gene>
    <name evidence="1" type="ORF">CG010_007295</name>
</gene>
<reference evidence="1 2" key="1">
    <citation type="journal article" date="2017" name="Genome Announc.">
        <title>Draft Genome Sequence of Agrobacterium tumefaciens Biovar 1 Strain 186, Isolated from Walnut.</title>
        <authorList>
            <person name="Poret-Peterson A.T."/>
            <person name="Bhatnagar S."/>
            <person name="McClean A.E."/>
            <person name="Kluepfel D.A."/>
        </authorList>
    </citation>
    <scope>NUCLEOTIDE SEQUENCE [LARGE SCALE GENOMIC DNA]</scope>
    <source>
        <strain evidence="1 2">186</strain>
    </source>
</reference>
<dbReference type="RefSeq" id="WP_087744133.1">
    <property type="nucleotide sequence ID" value="NZ_CP042274.1"/>
</dbReference>
<dbReference type="EMBL" id="CP042274">
    <property type="protein sequence ID" value="QDY93952.1"/>
    <property type="molecule type" value="Genomic_DNA"/>
</dbReference>
<protein>
    <submittedName>
        <fullName evidence="1">Uncharacterized protein</fullName>
    </submittedName>
</protein>
<evidence type="ECO:0000313" key="2">
    <source>
        <dbReference type="Proteomes" id="UP000222296"/>
    </source>
</evidence>
<accession>A0AAP9E3B5</accession>
<dbReference type="AlphaFoldDB" id="A0AAP9E3B5"/>
<proteinExistence type="predicted"/>
<organism evidence="1 2">
    <name type="scientific">Agrobacterium tumefaciens</name>
    <dbReference type="NCBI Taxonomy" id="358"/>
    <lineage>
        <taxon>Bacteria</taxon>
        <taxon>Pseudomonadati</taxon>
        <taxon>Pseudomonadota</taxon>
        <taxon>Alphaproteobacteria</taxon>
        <taxon>Hyphomicrobiales</taxon>
        <taxon>Rhizobiaceae</taxon>
        <taxon>Rhizobium/Agrobacterium group</taxon>
        <taxon>Agrobacterium</taxon>
        <taxon>Agrobacterium tumefaciens complex</taxon>
    </lineage>
</organism>
<dbReference type="Proteomes" id="UP000222296">
    <property type="component" value="Chromosome Circular"/>
</dbReference>
<name>A0AAP9E3B5_AGRTU</name>